<accession>A0A4U5NXA5</accession>
<dbReference type="EMBL" id="AZBU02000003">
    <property type="protein sequence ID" value="TKR87913.1"/>
    <property type="molecule type" value="Genomic_DNA"/>
</dbReference>
<dbReference type="Proteomes" id="UP000298663">
    <property type="component" value="Unassembled WGS sequence"/>
</dbReference>
<proteinExistence type="predicted"/>
<feature type="compositionally biased region" description="Basic and acidic residues" evidence="1">
    <location>
        <begin position="89"/>
        <end position="100"/>
    </location>
</feature>
<keyword evidence="3" id="KW-1185">Reference proteome</keyword>
<protein>
    <submittedName>
        <fullName evidence="2">Uncharacterized protein</fullName>
    </submittedName>
</protein>
<feature type="compositionally biased region" description="Basic and acidic residues" evidence="1">
    <location>
        <begin position="67"/>
        <end position="76"/>
    </location>
</feature>
<gene>
    <name evidence="2" type="ORF">L596_012240</name>
</gene>
<evidence type="ECO:0000256" key="1">
    <source>
        <dbReference type="SAM" id="MobiDB-lite"/>
    </source>
</evidence>
<sequence length="106" mass="12735">MWGVIVSDEDAPMYWTLPNMKPYFCQLTFRGWQYVAFKTNDEDTDDRYAVEDAVRESRLIKILSRKTREYHDEHNPCDPPIPGSRIHGQRQDNDHDDYIVRRPNYQ</sequence>
<reference evidence="2 3" key="2">
    <citation type="journal article" date="2019" name="G3 (Bethesda)">
        <title>Hybrid Assembly of the Genome of the Entomopathogenic Nematode Steinernema carpocapsae Identifies the X-Chromosome.</title>
        <authorList>
            <person name="Serra L."/>
            <person name="Macchietto M."/>
            <person name="Macias-Munoz A."/>
            <person name="McGill C.J."/>
            <person name="Rodriguez I.M."/>
            <person name="Rodriguez B."/>
            <person name="Murad R."/>
            <person name="Mortazavi A."/>
        </authorList>
    </citation>
    <scope>NUCLEOTIDE SEQUENCE [LARGE SCALE GENOMIC DNA]</scope>
    <source>
        <strain evidence="2 3">ALL</strain>
    </source>
</reference>
<evidence type="ECO:0000313" key="2">
    <source>
        <dbReference type="EMBL" id="TKR87913.1"/>
    </source>
</evidence>
<comment type="caution">
    <text evidence="2">The sequence shown here is derived from an EMBL/GenBank/DDBJ whole genome shotgun (WGS) entry which is preliminary data.</text>
</comment>
<feature type="region of interest" description="Disordered" evidence="1">
    <location>
        <begin position="67"/>
        <end position="106"/>
    </location>
</feature>
<organism evidence="2 3">
    <name type="scientific">Steinernema carpocapsae</name>
    <name type="common">Entomopathogenic nematode</name>
    <dbReference type="NCBI Taxonomy" id="34508"/>
    <lineage>
        <taxon>Eukaryota</taxon>
        <taxon>Metazoa</taxon>
        <taxon>Ecdysozoa</taxon>
        <taxon>Nematoda</taxon>
        <taxon>Chromadorea</taxon>
        <taxon>Rhabditida</taxon>
        <taxon>Tylenchina</taxon>
        <taxon>Panagrolaimomorpha</taxon>
        <taxon>Strongyloidoidea</taxon>
        <taxon>Steinernematidae</taxon>
        <taxon>Steinernema</taxon>
    </lineage>
</organism>
<name>A0A4U5NXA5_STECR</name>
<evidence type="ECO:0000313" key="3">
    <source>
        <dbReference type="Proteomes" id="UP000298663"/>
    </source>
</evidence>
<reference evidence="2 3" key="1">
    <citation type="journal article" date="2015" name="Genome Biol.">
        <title>Comparative genomics of Steinernema reveals deeply conserved gene regulatory networks.</title>
        <authorList>
            <person name="Dillman A.R."/>
            <person name="Macchietto M."/>
            <person name="Porter C.F."/>
            <person name="Rogers A."/>
            <person name="Williams B."/>
            <person name="Antoshechkin I."/>
            <person name="Lee M.M."/>
            <person name="Goodwin Z."/>
            <person name="Lu X."/>
            <person name="Lewis E.E."/>
            <person name="Goodrich-Blair H."/>
            <person name="Stock S.P."/>
            <person name="Adams B.J."/>
            <person name="Sternberg P.W."/>
            <person name="Mortazavi A."/>
        </authorList>
    </citation>
    <scope>NUCLEOTIDE SEQUENCE [LARGE SCALE GENOMIC DNA]</scope>
    <source>
        <strain evidence="2 3">ALL</strain>
    </source>
</reference>
<dbReference type="AlphaFoldDB" id="A0A4U5NXA5"/>